<reference evidence="2 3" key="1">
    <citation type="submission" date="2020-08" db="EMBL/GenBank/DDBJ databases">
        <title>Sequencing the genomes of 1000 actinobacteria strains.</title>
        <authorList>
            <person name="Klenk H.-P."/>
        </authorList>
    </citation>
    <scope>NUCLEOTIDE SEQUENCE [LARGE SCALE GENOMIC DNA]</scope>
    <source>
        <strain evidence="2 3">DSM 45913</strain>
    </source>
</reference>
<keyword evidence="3" id="KW-1185">Reference proteome</keyword>
<organism evidence="2 3">
    <name type="scientific">Nonomuraea muscovyensis</name>
    <dbReference type="NCBI Taxonomy" id="1124761"/>
    <lineage>
        <taxon>Bacteria</taxon>
        <taxon>Bacillati</taxon>
        <taxon>Actinomycetota</taxon>
        <taxon>Actinomycetes</taxon>
        <taxon>Streptosporangiales</taxon>
        <taxon>Streptosporangiaceae</taxon>
        <taxon>Nonomuraea</taxon>
    </lineage>
</organism>
<evidence type="ECO:0000313" key="3">
    <source>
        <dbReference type="Proteomes" id="UP000583800"/>
    </source>
</evidence>
<dbReference type="AlphaFoldDB" id="A0A7X0C2E5"/>
<feature type="region of interest" description="Disordered" evidence="1">
    <location>
        <begin position="93"/>
        <end position="113"/>
    </location>
</feature>
<dbReference type="RefSeq" id="WP_185084946.1">
    <property type="nucleotide sequence ID" value="NZ_JACHJB010000002.1"/>
</dbReference>
<evidence type="ECO:0000313" key="2">
    <source>
        <dbReference type="EMBL" id="MBB6346898.1"/>
    </source>
</evidence>
<accession>A0A7X0C2E5</accession>
<evidence type="ECO:0000256" key="1">
    <source>
        <dbReference type="SAM" id="MobiDB-lite"/>
    </source>
</evidence>
<dbReference type="EMBL" id="JACHJB010000002">
    <property type="protein sequence ID" value="MBB6346898.1"/>
    <property type="molecule type" value="Genomic_DNA"/>
</dbReference>
<name>A0A7X0C2E5_9ACTN</name>
<gene>
    <name evidence="2" type="ORF">FHU36_003443</name>
</gene>
<proteinExistence type="predicted"/>
<comment type="caution">
    <text evidence="2">The sequence shown here is derived from an EMBL/GenBank/DDBJ whole genome shotgun (WGS) entry which is preliminary data.</text>
</comment>
<dbReference type="Proteomes" id="UP000583800">
    <property type="component" value="Unassembled WGS sequence"/>
</dbReference>
<protein>
    <submittedName>
        <fullName evidence="2">Uncharacterized protein</fullName>
    </submittedName>
</protein>
<sequence length="113" mass="12029">MRVSDPAEWERFRRSPGVGWKYDPGYSLQDVALPAARSGIPDQASGRERGTVTKLNHAVGDVSGRFAAGISASGATCCSGDSGGLFCREAESADPRRALARRPVLPKLRRGAK</sequence>